<organism evidence="1 2">
    <name type="scientific">Paenibacillus larvae subsp. pulvifaciens</name>
    <dbReference type="NCBI Taxonomy" id="1477"/>
    <lineage>
        <taxon>Bacteria</taxon>
        <taxon>Bacillati</taxon>
        <taxon>Bacillota</taxon>
        <taxon>Bacilli</taxon>
        <taxon>Bacillales</taxon>
        <taxon>Paenibacillaceae</taxon>
        <taxon>Paenibacillus</taxon>
    </lineage>
</organism>
<proteinExistence type="predicted"/>
<dbReference type="RefSeq" id="WP_083041727.1">
    <property type="nucleotide sequence ID" value="NZ_CP020558.1"/>
</dbReference>
<reference evidence="1 2" key="1">
    <citation type="submission" date="2017-03" db="EMBL/GenBank/DDBJ databases">
        <title>Paenibacillus larvae genome sequencing.</title>
        <authorList>
            <person name="Dingman D.W."/>
        </authorList>
    </citation>
    <scope>NUCLEOTIDE SEQUENCE [LARGE SCALE GENOMIC DNA]</scope>
    <source>
        <strain evidence="1 2">SAG 10367</strain>
        <plasmid evidence="2">pplp3</plasmid>
    </source>
</reference>
<sequence>MKMNVNYNGATLILKEAPEALPYELIEPSRRQYAQAFAYDSESEEEFLLLWKITSSDFLKDFALRDDTCDWSSPIVLRKIDI</sequence>
<dbReference type="EMBL" id="CP020558">
    <property type="protein sequence ID" value="ARF70746.1"/>
    <property type="molecule type" value="Genomic_DNA"/>
</dbReference>
<keyword evidence="1" id="KW-0614">Plasmid</keyword>
<name>A0A1V0V014_9BACL</name>
<evidence type="ECO:0000313" key="1">
    <source>
        <dbReference type="EMBL" id="ARF70746.1"/>
    </source>
</evidence>
<evidence type="ECO:0000313" key="2">
    <source>
        <dbReference type="Proteomes" id="UP000192727"/>
    </source>
</evidence>
<gene>
    <name evidence="1" type="ORF">B7C51_25070</name>
</gene>
<geneLocation type="plasmid" evidence="2">
    <name>pplp3</name>
</geneLocation>
<dbReference type="Proteomes" id="UP000192727">
    <property type="component" value="Plasmid pPLP3"/>
</dbReference>
<protein>
    <submittedName>
        <fullName evidence="1">Uncharacterized protein</fullName>
    </submittedName>
</protein>
<accession>A0A1V0V014</accession>
<dbReference type="AlphaFoldDB" id="A0A1V0V014"/>